<dbReference type="Proteomes" id="UP000541444">
    <property type="component" value="Unassembled WGS sequence"/>
</dbReference>
<proteinExistence type="predicted"/>
<comment type="caution">
    <text evidence="1">The sequence shown here is derived from an EMBL/GenBank/DDBJ whole genome shotgun (WGS) entry which is preliminary data.</text>
</comment>
<sequence>MRPKIIFCIVVSAATLAVILLALISPVAHRKSRKNQTRPLALSLYIQQPHTRNPNNPQLSTSDSSAGAFIFHHTLTHGPDNTSRIIGKAQVLACKRSMLGRWVRRSLLGVGGTGYFAFARGHAIFAQTGQQTTDIDAMYHLRLRLRLPGRVSTVSG</sequence>
<keyword evidence="2" id="KW-1185">Reference proteome</keyword>
<reference evidence="1 2" key="1">
    <citation type="journal article" date="2020" name="IScience">
        <title>Genome Sequencing of the Endangered Kingdonia uniflora (Circaeasteraceae, Ranunculales) Reveals Potential Mechanisms of Evolutionary Specialization.</title>
        <authorList>
            <person name="Sun Y."/>
            <person name="Deng T."/>
            <person name="Zhang A."/>
            <person name="Moore M.J."/>
            <person name="Landis J.B."/>
            <person name="Lin N."/>
            <person name="Zhang H."/>
            <person name="Zhang X."/>
            <person name="Huang J."/>
            <person name="Zhang X."/>
            <person name="Sun H."/>
            <person name="Wang H."/>
        </authorList>
    </citation>
    <scope>NUCLEOTIDE SEQUENCE [LARGE SCALE GENOMIC DNA]</scope>
    <source>
        <strain evidence="1">TB1705</strain>
        <tissue evidence="1">Leaf</tissue>
    </source>
</reference>
<organism evidence="1 2">
    <name type="scientific">Kingdonia uniflora</name>
    <dbReference type="NCBI Taxonomy" id="39325"/>
    <lineage>
        <taxon>Eukaryota</taxon>
        <taxon>Viridiplantae</taxon>
        <taxon>Streptophyta</taxon>
        <taxon>Embryophyta</taxon>
        <taxon>Tracheophyta</taxon>
        <taxon>Spermatophyta</taxon>
        <taxon>Magnoliopsida</taxon>
        <taxon>Ranunculales</taxon>
        <taxon>Circaeasteraceae</taxon>
        <taxon>Kingdonia</taxon>
    </lineage>
</organism>
<evidence type="ECO:0000313" key="2">
    <source>
        <dbReference type="Proteomes" id="UP000541444"/>
    </source>
</evidence>
<protein>
    <recommendedName>
        <fullName evidence="3">Dirigent protein</fullName>
    </recommendedName>
</protein>
<evidence type="ECO:0008006" key="3">
    <source>
        <dbReference type="Google" id="ProtNLM"/>
    </source>
</evidence>
<dbReference type="OrthoDB" id="1859279at2759"/>
<name>A0A7J7NH43_9MAGN</name>
<gene>
    <name evidence="1" type="ORF">GIB67_005423</name>
</gene>
<dbReference type="EMBL" id="JACGCM010000786">
    <property type="protein sequence ID" value="KAF6166561.1"/>
    <property type="molecule type" value="Genomic_DNA"/>
</dbReference>
<evidence type="ECO:0000313" key="1">
    <source>
        <dbReference type="EMBL" id="KAF6166561.1"/>
    </source>
</evidence>
<dbReference type="AlphaFoldDB" id="A0A7J7NH43"/>
<accession>A0A7J7NH43</accession>